<dbReference type="Proteomes" id="UP000191112">
    <property type="component" value="Unassembled WGS sequence"/>
</dbReference>
<evidence type="ECO:0000256" key="1">
    <source>
        <dbReference type="SAM" id="SignalP"/>
    </source>
</evidence>
<dbReference type="Pfam" id="PF19515">
    <property type="entry name" value="DUF6048"/>
    <property type="match status" value="1"/>
</dbReference>
<name>A0A1T5GQ72_9FLAO</name>
<proteinExistence type="predicted"/>
<dbReference type="RefSeq" id="WP_079668253.1">
    <property type="nucleotide sequence ID" value="NZ_FUYZ01000015.1"/>
</dbReference>
<accession>A0A1T5GQ72</accession>
<dbReference type="InterPro" id="IPR046111">
    <property type="entry name" value="DUF6048"/>
</dbReference>
<evidence type="ECO:0000313" key="2">
    <source>
        <dbReference type="EMBL" id="SKC10490.1"/>
    </source>
</evidence>
<sequence length="220" mass="24469">MKTKLISIFCFSLSLVAFGQKKPADTIKKSWKYEPNFLVGFDVLNAGVSAFSDRKLFQGTISTRLTKKMHLVADVGIDKNIYQKNGYDAKASGTFFKLGSFYMLSMDKENPYNGFYGGGKLAGTFYNQEYFAIPVRATGGGADGTQSLPESSQSSYWIEAVLGGRVQLFDSNFFIDVNVQPKYLLYTTKQEGIMPMIVPGFGRSSGKFGFGFSWNIAYKF</sequence>
<dbReference type="EMBL" id="FUYZ01000015">
    <property type="protein sequence ID" value="SKC10490.1"/>
    <property type="molecule type" value="Genomic_DNA"/>
</dbReference>
<dbReference type="AlphaFoldDB" id="A0A1T5GQ72"/>
<keyword evidence="1" id="KW-0732">Signal</keyword>
<feature type="signal peptide" evidence="1">
    <location>
        <begin position="1"/>
        <end position="19"/>
    </location>
</feature>
<feature type="chain" id="PRO_5012323714" description="DUF3575 domain-containing protein" evidence="1">
    <location>
        <begin position="20"/>
        <end position="220"/>
    </location>
</feature>
<organism evidence="2 3">
    <name type="scientific">Soonwooa buanensis</name>
    <dbReference type="NCBI Taxonomy" id="619805"/>
    <lineage>
        <taxon>Bacteria</taxon>
        <taxon>Pseudomonadati</taxon>
        <taxon>Bacteroidota</taxon>
        <taxon>Flavobacteriia</taxon>
        <taxon>Flavobacteriales</taxon>
        <taxon>Weeksellaceae</taxon>
        <taxon>Chryseobacterium group</taxon>
        <taxon>Soonwooa</taxon>
    </lineage>
</organism>
<protein>
    <recommendedName>
        <fullName evidence="4">DUF3575 domain-containing protein</fullName>
    </recommendedName>
</protein>
<dbReference type="STRING" id="619805.SAMN05660477_03039"/>
<evidence type="ECO:0000313" key="3">
    <source>
        <dbReference type="Proteomes" id="UP000191112"/>
    </source>
</evidence>
<keyword evidence="3" id="KW-1185">Reference proteome</keyword>
<gene>
    <name evidence="2" type="ORF">SAMN05660477_03039</name>
</gene>
<reference evidence="2 3" key="1">
    <citation type="submission" date="2017-02" db="EMBL/GenBank/DDBJ databases">
        <authorList>
            <person name="Peterson S.W."/>
        </authorList>
    </citation>
    <scope>NUCLEOTIDE SEQUENCE [LARGE SCALE GENOMIC DNA]</scope>
    <source>
        <strain evidence="2 3">DSM 22323</strain>
    </source>
</reference>
<evidence type="ECO:0008006" key="4">
    <source>
        <dbReference type="Google" id="ProtNLM"/>
    </source>
</evidence>
<dbReference type="OrthoDB" id="1431221at2"/>